<keyword evidence="5" id="KW-1185">Reference proteome</keyword>
<protein>
    <submittedName>
        <fullName evidence="4">Mycolic acid cyclopropane synthase</fullName>
    </submittedName>
</protein>
<sequence>MRPLLIKVDPSSSLCEPNSLSLSLSLSVCVCVCEFFSPPFGSNSQKSCSCGVTAMAEDSSKHTKKAEVVELLKRLEEGSVPDEEIRRLMKIQLARRLQWGYKPTYQQQLQQILNLVHSLRQMDIATNIDTLDSQLYEVPTSFLKLILGKKLKESSCYFRDDSMTLEEAEIAMLDLYCERAQIKDGQSVLDLGCGLGALTLHIAQKYRNCHVTGITNLMEQKEYIEKQYKLHQLSNVDIVLADITIHEMGVTFDRIMVVGLLVHMKNYERLLKKISNWMVLDGLLFVEHLCHKIFAYQYEPIDEDDWYTEYVFPAGSFIIPSASFLLYFQDDVSVMDHWILSGRHLARSMYGRRKTYLFILFCYMSKFISTVIKVVKLDFGQIRSRHGAHELIKNLRFDFLSLGAMAEDLSKQTKKKAEVVELLKRFEEGSVPDEEIRRLMRIQLERRLQWGYKPTYQQQLQQNLNLMGIATESAELNSQLYEVPTSFLKLILGKKLKQSCCYFRDESTTIDEAGIAMLDLYCERARIKDGQSVLDLGCGYGPLTLHIAQKYRNCHVTGITNSIEQKGYIEKQCKLLQLSNVEIVLANIISHEMEATFDRIMVVGLFEHMKNYELLLKKISSWMAHDGLLFVEHLCHKIFAYLYEPIDEDDWYTEFVFPAGTFIMPSASFLLYFQDDVSVMDHWILSGKHFMRTMDGYLNNLNANMDALKEIAESFTRDKADVVKLINYWRGLCIQAGELCGYNDGEEWMFSQDDLSAMAEDSSKQTKKKAEVVELLKRLEEGSVPDEEIRRLVRIQLERRLQWGYKPTYQQQLEQNLNLVHSNYGKPTFAVVVTLEMIQQH</sequence>
<evidence type="ECO:0000313" key="4">
    <source>
        <dbReference type="EMBL" id="RWR80551.1"/>
    </source>
</evidence>
<evidence type="ECO:0000256" key="1">
    <source>
        <dbReference type="ARBA" id="ARBA00010815"/>
    </source>
</evidence>
<name>A0A443NPV8_9MAGN</name>
<organism evidence="4 5">
    <name type="scientific">Cinnamomum micranthum f. kanehirae</name>
    <dbReference type="NCBI Taxonomy" id="337451"/>
    <lineage>
        <taxon>Eukaryota</taxon>
        <taxon>Viridiplantae</taxon>
        <taxon>Streptophyta</taxon>
        <taxon>Embryophyta</taxon>
        <taxon>Tracheophyta</taxon>
        <taxon>Spermatophyta</taxon>
        <taxon>Magnoliopsida</taxon>
        <taxon>Magnoliidae</taxon>
        <taxon>Laurales</taxon>
        <taxon>Lauraceae</taxon>
        <taxon>Cinnamomum</taxon>
    </lineage>
</organism>
<keyword evidence="3" id="KW-0949">S-adenosyl-L-methionine</keyword>
<evidence type="ECO:0000256" key="2">
    <source>
        <dbReference type="ARBA" id="ARBA00022603"/>
    </source>
</evidence>
<dbReference type="AlphaFoldDB" id="A0A443NPV8"/>
<keyword evidence="2" id="KW-0808">Transferase</keyword>
<dbReference type="EMBL" id="QPKB01000003">
    <property type="protein sequence ID" value="RWR80551.1"/>
    <property type="molecule type" value="Genomic_DNA"/>
</dbReference>
<dbReference type="PANTHER" id="PTHR43832:SF1">
    <property type="entry name" value="S-ADENOSYL-L-METHIONINE-DEPENDENT METHYLTRANSFERASES SUPERFAMILY PROTEIN"/>
    <property type="match status" value="1"/>
</dbReference>
<proteinExistence type="inferred from homology"/>
<evidence type="ECO:0000256" key="3">
    <source>
        <dbReference type="ARBA" id="ARBA00022691"/>
    </source>
</evidence>
<dbReference type="OrthoDB" id="506498at2759"/>
<dbReference type="Proteomes" id="UP000283530">
    <property type="component" value="Unassembled WGS sequence"/>
</dbReference>
<dbReference type="FunFam" id="3.40.50.150:FF:000554">
    <property type="entry name" value="Cation-transporting ATPase"/>
    <property type="match status" value="1"/>
</dbReference>
<dbReference type="GO" id="GO:0008168">
    <property type="term" value="F:methyltransferase activity"/>
    <property type="evidence" value="ECO:0007669"/>
    <property type="project" value="UniProtKB-KW"/>
</dbReference>
<evidence type="ECO:0000313" key="5">
    <source>
        <dbReference type="Proteomes" id="UP000283530"/>
    </source>
</evidence>
<gene>
    <name evidence="4" type="ORF">CKAN_00919600</name>
</gene>
<dbReference type="PANTHER" id="PTHR43832">
    <property type="match status" value="1"/>
</dbReference>
<dbReference type="InterPro" id="IPR029063">
    <property type="entry name" value="SAM-dependent_MTases_sf"/>
</dbReference>
<dbReference type="Pfam" id="PF02353">
    <property type="entry name" value="CMAS"/>
    <property type="match status" value="2"/>
</dbReference>
<reference evidence="4 5" key="1">
    <citation type="journal article" date="2019" name="Nat. Plants">
        <title>Stout camphor tree genome fills gaps in understanding of flowering plant genome evolution.</title>
        <authorList>
            <person name="Chaw S.M."/>
            <person name="Liu Y.C."/>
            <person name="Wu Y.W."/>
            <person name="Wang H.Y."/>
            <person name="Lin C.I."/>
            <person name="Wu C.S."/>
            <person name="Ke H.M."/>
            <person name="Chang L.Y."/>
            <person name="Hsu C.Y."/>
            <person name="Yang H.T."/>
            <person name="Sudianto E."/>
            <person name="Hsu M.H."/>
            <person name="Wu K.P."/>
            <person name="Wang L.N."/>
            <person name="Leebens-Mack J.H."/>
            <person name="Tsai I.J."/>
        </authorList>
    </citation>
    <scope>NUCLEOTIDE SEQUENCE [LARGE SCALE GENOMIC DNA]</scope>
    <source>
        <strain evidence="5">cv. Chaw 1501</strain>
        <tissue evidence="4">Young leaves</tissue>
    </source>
</reference>
<dbReference type="Gene3D" id="3.40.50.150">
    <property type="entry name" value="Vaccinia Virus protein VP39"/>
    <property type="match status" value="2"/>
</dbReference>
<comment type="caution">
    <text evidence="4">The sequence shown here is derived from an EMBL/GenBank/DDBJ whole genome shotgun (WGS) entry which is preliminary data.</text>
</comment>
<dbReference type="CDD" id="cd02440">
    <property type="entry name" value="AdoMet_MTases"/>
    <property type="match status" value="2"/>
</dbReference>
<accession>A0A443NPV8</accession>
<comment type="similarity">
    <text evidence="1">Belongs to the CFA/CMAS family.</text>
</comment>
<keyword evidence="2" id="KW-0489">Methyltransferase</keyword>
<dbReference type="SUPFAM" id="SSF53335">
    <property type="entry name" value="S-adenosyl-L-methionine-dependent methyltransferases"/>
    <property type="match status" value="2"/>
</dbReference>
<dbReference type="GO" id="GO:0032259">
    <property type="term" value="P:methylation"/>
    <property type="evidence" value="ECO:0007669"/>
    <property type="project" value="UniProtKB-KW"/>
</dbReference>